<name>A0A402DM12_9CELL</name>
<dbReference type="RefSeq" id="WP_130779789.1">
    <property type="nucleotide sequence ID" value="NZ_BIMR01000013.1"/>
</dbReference>
<evidence type="ECO:0000313" key="3">
    <source>
        <dbReference type="Proteomes" id="UP000289954"/>
    </source>
</evidence>
<organism evidence="2 3">
    <name type="scientific">Cellulomonas biazotea</name>
    <dbReference type="NCBI Taxonomy" id="1709"/>
    <lineage>
        <taxon>Bacteria</taxon>
        <taxon>Bacillati</taxon>
        <taxon>Actinomycetota</taxon>
        <taxon>Actinomycetes</taxon>
        <taxon>Micrococcales</taxon>
        <taxon>Cellulomonadaceae</taxon>
        <taxon>Cellulomonas</taxon>
    </lineage>
</organism>
<accession>A0A402DM12</accession>
<protein>
    <recommendedName>
        <fullName evidence="4">AbiEi antitoxin C-terminal domain-containing protein</fullName>
    </recommendedName>
</protein>
<evidence type="ECO:0000256" key="1">
    <source>
        <dbReference type="SAM" id="MobiDB-lite"/>
    </source>
</evidence>
<evidence type="ECO:0000313" key="2">
    <source>
        <dbReference type="EMBL" id="GCE75165.1"/>
    </source>
</evidence>
<dbReference type="OrthoDB" id="3254844at2"/>
<gene>
    <name evidence="2" type="ORF">CBZ_02210</name>
</gene>
<comment type="caution">
    <text evidence="2">The sequence shown here is derived from an EMBL/GenBank/DDBJ whole genome shotgun (WGS) entry which is preliminary data.</text>
</comment>
<proteinExistence type="predicted"/>
<dbReference type="Proteomes" id="UP000289954">
    <property type="component" value="Unassembled WGS sequence"/>
</dbReference>
<sequence length="221" mass="23515">MTSVLDAYLPRRPAVPLIVRRRDVGTAAWFALLRDGVLRPLWTDVAVAADLDVSPALRSAALADDVPPEAVVGRRSAAWVHAGGPPPDKVDVLVRPGRRAVSTDRRSAAEQALVADDVEFVGPLRVTTVCRTGTDVARFVPGADASRILVELLGAGFDPHAALRRLDRLPGGRGVRRARAVLEGLDPAIARDPAIERDPATVRDPATSRDPATRSASLTRG</sequence>
<dbReference type="AlphaFoldDB" id="A0A402DM12"/>
<evidence type="ECO:0008006" key="4">
    <source>
        <dbReference type="Google" id="ProtNLM"/>
    </source>
</evidence>
<feature type="region of interest" description="Disordered" evidence="1">
    <location>
        <begin position="192"/>
        <end position="221"/>
    </location>
</feature>
<dbReference type="EMBL" id="BIMR01000013">
    <property type="protein sequence ID" value="GCE75165.1"/>
    <property type="molecule type" value="Genomic_DNA"/>
</dbReference>
<reference evidence="2 3" key="1">
    <citation type="submission" date="2019-01" db="EMBL/GenBank/DDBJ databases">
        <title>Draft genome sequence of Cellulomonas takizawaensis strain TKZ-21.</title>
        <authorList>
            <person name="Yamamura H."/>
            <person name="Hayashi T."/>
            <person name="Hamada M."/>
            <person name="Serisawa Y."/>
            <person name="Matsuyama K."/>
            <person name="Nakagawa Y."/>
            <person name="Otoguro M."/>
            <person name="Yanagida F."/>
            <person name="Hayakawa M."/>
        </authorList>
    </citation>
    <scope>NUCLEOTIDE SEQUENCE [LARGE SCALE GENOMIC DNA]</scope>
    <source>
        <strain evidence="2 3">NBRC12680</strain>
    </source>
</reference>
<keyword evidence="3" id="KW-1185">Reference proteome</keyword>